<evidence type="ECO:0000259" key="9">
    <source>
        <dbReference type="PROSITE" id="PS50126"/>
    </source>
</evidence>
<feature type="domain" description="S1 motif" evidence="9">
    <location>
        <begin position="78"/>
        <end position="159"/>
    </location>
</feature>
<organism evidence="10 11">
    <name type="scientific">Loxostege sticticalis</name>
    <name type="common">Beet webworm moth</name>
    <dbReference type="NCBI Taxonomy" id="481309"/>
    <lineage>
        <taxon>Eukaryota</taxon>
        <taxon>Metazoa</taxon>
        <taxon>Ecdysozoa</taxon>
        <taxon>Arthropoda</taxon>
        <taxon>Hexapoda</taxon>
        <taxon>Insecta</taxon>
        <taxon>Pterygota</taxon>
        <taxon>Neoptera</taxon>
        <taxon>Endopterygota</taxon>
        <taxon>Lepidoptera</taxon>
        <taxon>Glossata</taxon>
        <taxon>Ditrysia</taxon>
        <taxon>Pyraloidea</taxon>
        <taxon>Crambidae</taxon>
        <taxon>Pyraustinae</taxon>
        <taxon>Loxostege</taxon>
    </lineage>
</organism>
<proteinExistence type="predicted"/>
<accession>A0ABD0SHR8</accession>
<dbReference type="PANTHER" id="PTHR23270">
    <property type="entry name" value="PROGRAMMED CELL DEATH PROTEIN 11 PRE-RRNA PROCESSING PROTEIN RRP5"/>
    <property type="match status" value="1"/>
</dbReference>
<gene>
    <name evidence="10" type="ORF">ABMA28_007497</name>
</gene>
<dbReference type="Pfam" id="PF23459">
    <property type="entry name" value="S1_RRP5"/>
    <property type="match status" value="1"/>
</dbReference>
<feature type="compositionally biased region" description="Acidic residues" evidence="8">
    <location>
        <begin position="925"/>
        <end position="936"/>
    </location>
</feature>
<dbReference type="FunFam" id="2.40.50.140:FF:000103">
    <property type="entry name" value="protein RRP5 homolog"/>
    <property type="match status" value="1"/>
</dbReference>
<dbReference type="Gene3D" id="2.40.50.140">
    <property type="entry name" value="Nucleic acid-binding proteins"/>
    <property type="match status" value="4"/>
</dbReference>
<comment type="caution">
    <text evidence="10">The sequence shown here is derived from an EMBL/GenBank/DDBJ whole genome shotgun (WGS) entry which is preliminary data.</text>
</comment>
<dbReference type="GO" id="GO:0005730">
    <property type="term" value="C:nucleolus"/>
    <property type="evidence" value="ECO:0007669"/>
    <property type="project" value="UniProtKB-SubCell"/>
</dbReference>
<dbReference type="SUPFAM" id="SSF48452">
    <property type="entry name" value="TPR-like"/>
    <property type="match status" value="2"/>
</dbReference>
<dbReference type="InterPro" id="IPR012340">
    <property type="entry name" value="NA-bd_OB-fold"/>
</dbReference>
<keyword evidence="4" id="KW-0677">Repeat</keyword>
<dbReference type="InterPro" id="IPR057302">
    <property type="entry name" value="Rrp5_S1"/>
</dbReference>
<keyword evidence="2" id="KW-0690">Ribosome biogenesis</keyword>
<dbReference type="InterPro" id="IPR045209">
    <property type="entry name" value="Rrp5"/>
</dbReference>
<feature type="compositionally biased region" description="Acidic residues" evidence="8">
    <location>
        <begin position="720"/>
        <end position="730"/>
    </location>
</feature>
<dbReference type="Proteomes" id="UP001549921">
    <property type="component" value="Unassembled WGS sequence"/>
</dbReference>
<keyword evidence="5" id="KW-0539">Nucleus</keyword>
<evidence type="ECO:0000256" key="4">
    <source>
        <dbReference type="ARBA" id="ARBA00022737"/>
    </source>
</evidence>
<protein>
    <recommendedName>
        <fullName evidence="6">rRNA biogenesis protein RRP5</fullName>
    </recommendedName>
</protein>
<dbReference type="InterPro" id="IPR003107">
    <property type="entry name" value="HAT"/>
</dbReference>
<dbReference type="SMART" id="SM00386">
    <property type="entry name" value="HAT"/>
    <property type="match status" value="5"/>
</dbReference>
<feature type="coiled-coil region" evidence="7">
    <location>
        <begin position="948"/>
        <end position="975"/>
    </location>
</feature>
<dbReference type="InterPro" id="IPR011990">
    <property type="entry name" value="TPR-like_helical_dom_sf"/>
</dbReference>
<evidence type="ECO:0000256" key="6">
    <source>
        <dbReference type="ARBA" id="ARBA00073619"/>
    </source>
</evidence>
<feature type="compositionally biased region" description="Basic residues" evidence="8">
    <location>
        <begin position="684"/>
        <end position="693"/>
    </location>
</feature>
<evidence type="ECO:0000256" key="3">
    <source>
        <dbReference type="ARBA" id="ARBA00022552"/>
    </source>
</evidence>
<dbReference type="Gene3D" id="1.25.40.10">
    <property type="entry name" value="Tetratricopeptide repeat domain"/>
    <property type="match status" value="1"/>
</dbReference>
<dbReference type="FunFam" id="2.40.50.140:FF:000196">
    <property type="entry name" value="rRNA biogenesis protein RRP5"/>
    <property type="match status" value="1"/>
</dbReference>
<dbReference type="PANTHER" id="PTHR23270:SF10">
    <property type="entry name" value="PROTEIN RRP5 HOMOLOG"/>
    <property type="match status" value="1"/>
</dbReference>
<dbReference type="PROSITE" id="PS50126">
    <property type="entry name" value="S1"/>
    <property type="match status" value="3"/>
</dbReference>
<feature type="domain" description="S1 motif" evidence="9">
    <location>
        <begin position="536"/>
        <end position="604"/>
    </location>
</feature>
<feature type="compositionally biased region" description="Basic and acidic residues" evidence="8">
    <location>
        <begin position="651"/>
        <end position="661"/>
    </location>
</feature>
<evidence type="ECO:0000256" key="5">
    <source>
        <dbReference type="ARBA" id="ARBA00023242"/>
    </source>
</evidence>
<feature type="region of interest" description="Disordered" evidence="8">
    <location>
        <begin position="921"/>
        <end position="947"/>
    </location>
</feature>
<sequence>MTETEEYFPRGGKKPTVTYFKQSGNFLGSAEKGEKKKKKQKKKSEDDDGYLSDDITKDVDKSYKNCASRLSYKTIKPGVTILGRVRSAQETKLTVSLPGNMLGTVMACHISDAYNKQLEAYVNDQTEKIRELPDMFRPGQYVAVKVLEVEGSKVMLSMMPQHIYSGRTHVDLQKGDLLQAAVASEEDHGYVMDIGIPNTRPFLPKNKVNPDIELDAGVVTWCCIKSVTTDSGIVTLSCETEALQNAAPKRKPTYTLLPGTPVFFVVDKPLDNGIEGHIFDDITAYIQRQHADKVKGKKPALGQKIRARVLYVMPTRNTPFLTMKDMFATTQPNLEEEQKLKDGDIVEEAQVLRILGRSVHFKLGGGCTGTMSLKRIEVDEDLADEQVLAKSYPIGSTHRVRVISYSLSDYIYIVSDQPAVLAEKYFSLDQLEVGDIVQATIKSVDDNHMLVDVGRVTGYIPHTHYTDAGVFVDPKKATTSKLPKKFKPGQEIRARIIRARVLTVDRAKKGLILTAKPTLLDAGLEVLKSYEQAEVGKAYTGFIRVVKDYILVSFFANVTAFVPRHYVTKEPLESLSQAFHHGQIVTCTILKVDAENKKMTGSFTTVPFWPAPKREIVEKRKQHTDNEVPNKKQKQNDEQTEVKDKKKKKKQAEAEEVENKDTKKKKKRKEFETDDQEVDTESKPKKKAKKSKREQKNEDNSEDSDTKVKITKKKKKEEEMISSEESDAIETDIHEDSDQVLTPDDMLLIDLSECDDVHKCKRKIVSLTKNINARTKRIDRIDQKILKIEAKGLSAKNKMFHTSMHMEKLVVQERIAKLLEALKKAQEKLKELGYDEETDRKNKKDKKKKETEIKEDSETTEESPVKEKEKEKKEIKEKDKEDTKEAKKRKKDIKIVESLEPALEVPSAKDFWATDAENLAKGVQEDESSDSEEEDTEKPKKKRKKLTVAEKLAKAREEEERVREMERRAIDSEAQPRSSDQFERALLANPDCSQLWIAYMAFHLQATEIDKARAVGRRALSTISFREEQEKLNVWLALINTENRFGTKESQQKVLEEALQMNDTFKVHSKLLDIYVETSKQQELSSLVDLMMRKYKRDPTTYTLCGAACFKLGLVDKARQVMQKAISVLEKKEHVSVLVQFALLERSTGSRERAEALLEQVLAVYPQRVDVAAVYADMLLKGGEVDQVRQVMERMTSQKLPARKMKILYKKWIEVEEKIGDQDKVEEIRQRAMEYIEKAKF</sequence>
<comment type="subcellular location">
    <subcellularLocation>
        <location evidence="1">Nucleus</location>
        <location evidence="1">Nucleolus</location>
    </subcellularLocation>
</comment>
<feature type="region of interest" description="Disordered" evidence="8">
    <location>
        <begin position="836"/>
        <end position="891"/>
    </location>
</feature>
<feature type="compositionally biased region" description="Basic and acidic residues" evidence="8">
    <location>
        <begin position="694"/>
        <end position="708"/>
    </location>
</feature>
<evidence type="ECO:0000256" key="8">
    <source>
        <dbReference type="SAM" id="MobiDB-lite"/>
    </source>
</evidence>
<keyword evidence="3" id="KW-0698">rRNA processing</keyword>
<dbReference type="Pfam" id="PF00575">
    <property type="entry name" value="S1"/>
    <property type="match status" value="1"/>
</dbReference>
<feature type="compositionally biased region" description="Basic and acidic residues" evidence="8">
    <location>
        <begin position="836"/>
        <end position="885"/>
    </location>
</feature>
<reference evidence="10 11" key="1">
    <citation type="submission" date="2024-06" db="EMBL/GenBank/DDBJ databases">
        <title>A chromosome-level genome assembly of beet webworm, Loxostege sticticalis.</title>
        <authorList>
            <person name="Zhang Y."/>
        </authorList>
    </citation>
    <scope>NUCLEOTIDE SEQUENCE [LARGE SCALE GENOMIC DNA]</scope>
    <source>
        <strain evidence="10">AQ028</strain>
        <tissue evidence="10">Male pupae</tissue>
    </source>
</reference>
<keyword evidence="7" id="KW-0175">Coiled coil</keyword>
<evidence type="ECO:0000256" key="7">
    <source>
        <dbReference type="SAM" id="Coils"/>
    </source>
</evidence>
<evidence type="ECO:0000256" key="1">
    <source>
        <dbReference type="ARBA" id="ARBA00004604"/>
    </source>
</evidence>
<feature type="region of interest" description="Disordered" evidence="8">
    <location>
        <begin position="30"/>
        <end position="51"/>
    </location>
</feature>
<feature type="coiled-coil region" evidence="7">
    <location>
        <begin position="808"/>
        <end position="835"/>
    </location>
</feature>
<evidence type="ECO:0000313" key="11">
    <source>
        <dbReference type="Proteomes" id="UP001549921"/>
    </source>
</evidence>
<feature type="compositionally biased region" description="Basic and acidic residues" evidence="8">
    <location>
        <begin position="620"/>
        <end position="644"/>
    </location>
</feature>
<dbReference type="InterPro" id="IPR003029">
    <property type="entry name" value="S1_domain"/>
</dbReference>
<dbReference type="SUPFAM" id="SSF50249">
    <property type="entry name" value="Nucleic acid-binding proteins"/>
    <property type="match status" value="4"/>
</dbReference>
<feature type="region of interest" description="Disordered" evidence="8">
    <location>
        <begin position="620"/>
        <end position="734"/>
    </location>
</feature>
<evidence type="ECO:0000256" key="2">
    <source>
        <dbReference type="ARBA" id="ARBA00022517"/>
    </source>
</evidence>
<feature type="domain" description="S1 motif" evidence="9">
    <location>
        <begin position="434"/>
        <end position="516"/>
    </location>
</feature>
<dbReference type="AlphaFoldDB" id="A0ABD0SHR8"/>
<evidence type="ECO:0000313" key="10">
    <source>
        <dbReference type="EMBL" id="KAL0819379.1"/>
    </source>
</evidence>
<dbReference type="EMBL" id="JBEDNZ010000020">
    <property type="protein sequence ID" value="KAL0819379.1"/>
    <property type="molecule type" value="Genomic_DNA"/>
</dbReference>
<dbReference type="GO" id="GO:0006364">
    <property type="term" value="P:rRNA processing"/>
    <property type="evidence" value="ECO:0007669"/>
    <property type="project" value="UniProtKB-KW"/>
</dbReference>
<dbReference type="SMART" id="SM00316">
    <property type="entry name" value="S1"/>
    <property type="match status" value="6"/>
</dbReference>
<name>A0ABD0SHR8_LOXSC</name>